<reference evidence="3 4" key="1">
    <citation type="submission" date="2020-04" db="EMBL/GenBank/DDBJ databases">
        <title>Chromosome-level genome assembly of a cyprinid fish Onychostoma macrolepis by integration of Nanopore Sequencing, Bionano and Hi-C technology.</title>
        <authorList>
            <person name="Wang D."/>
        </authorList>
    </citation>
    <scope>NUCLEOTIDE SEQUENCE [LARGE SCALE GENOMIC DNA]</scope>
    <source>
        <strain evidence="3">SWU-2019</strain>
        <tissue evidence="3">Muscle</tissue>
    </source>
</reference>
<protein>
    <recommendedName>
        <fullName evidence="2">SAM domain-containing protein</fullName>
    </recommendedName>
</protein>
<evidence type="ECO:0000256" key="1">
    <source>
        <dbReference type="SAM" id="MobiDB-lite"/>
    </source>
</evidence>
<dbReference type="InterPro" id="IPR007421">
    <property type="entry name" value="Schlafen_AlbA_2_dom"/>
</dbReference>
<feature type="region of interest" description="Disordered" evidence="1">
    <location>
        <begin position="287"/>
        <end position="308"/>
    </location>
</feature>
<dbReference type="InterPro" id="IPR013761">
    <property type="entry name" value="SAM/pointed_sf"/>
</dbReference>
<dbReference type="SUPFAM" id="SSF47769">
    <property type="entry name" value="SAM/Pointed domain"/>
    <property type="match status" value="1"/>
</dbReference>
<dbReference type="InterPro" id="IPR038461">
    <property type="entry name" value="Schlafen_AlbA_2_dom_sf"/>
</dbReference>
<gene>
    <name evidence="3" type="ORF">G5714_003901</name>
</gene>
<dbReference type="EMBL" id="JAAMOB010000003">
    <property type="protein sequence ID" value="KAF4116412.1"/>
    <property type="molecule type" value="Genomic_DNA"/>
</dbReference>
<dbReference type="Gene3D" id="3.30.950.30">
    <property type="entry name" value="Schlafen, AAA domain"/>
    <property type="match status" value="1"/>
</dbReference>
<feature type="domain" description="SAM" evidence="2">
    <location>
        <begin position="38"/>
        <end position="102"/>
    </location>
</feature>
<dbReference type="Pfam" id="PF04326">
    <property type="entry name" value="SLFN_AlbA_2"/>
    <property type="match status" value="1"/>
</dbReference>
<dbReference type="PANTHER" id="PTHR16155">
    <property type="entry name" value="DED DOMAIN-CONTAINING PROTEIN"/>
    <property type="match status" value="1"/>
</dbReference>
<sequence>MAHYQKSFWFHMEASRHSEKKKDQIAVSSERPLDINDWNKDHVRQWLLEIKVDEEDAEIFYNQRINGASLLLLKETDLYHIQGLSLNAKKLIIHNIDILKQKTQQQNDMVTQSCSLKPYPFSRFNAAHRYRENSILDVTETGPKDLIQPCHEFKAYVNTTEKNEMKKYTYEVIRFAAACMNSRTNGTIHFGVADKPHGKILGISLQNTDEFDVQQSHAIEKHFKLERSVQIAKRCIKPPRFVEVLKADMTSTGKCVIEVDIEPSSIICKDIYFNTYEVERNIKKLNNKEKMPEPKATGNKNDGKSFFIRDGSSSKNLITSDSSKEYEKYIKDMPRLSQLRKDAEEKHLSVVKNSVQGLKLCEIMTGGTQSLDRSHFAWYIVVVNKSHPVQLENLRFLLHMDPVAVLDFDPESAENGLNKLFEERKINAHLPAQYKITGAVEDIASKLKLTKNTSWIFCNGGINEENPSDADHWLTEKGSSVRDVVSFLCRKDVLPHKKFLTIFLLLSQVSDGKDPLLETFSMFLQELKGGNQILCISDNETSYTYWKQIIEGRYGVDISTRCIYELSFAEVNGTVLSLWSENRKSSRFLPCGGGSNVVLSKKTEDSLETLSVLCVNQCDGGNEDKQHHEEKFYKGGKVSWWNFYFSEQPGSMPFIKRDKFDYIINCIIPDICSQKRVCEFFSIFHLPGCGGTTLAMHVLWTLKDKFRCAVLKDTTDDYTATAKQVVQLLTYETKEQPIRLPVLLMIDDFQDICDVKKLQLQIEDECSNQNIFSKSPQVIIVNCMRAESSEQNDDAVFIGNNLSEKEQELFEEKLKEFKRTNTNTKTFYGFMILKNNFSPDYIQGIVKNTLKGFNFQDKHAQLFAVLVLLHVYCKNALLSVSTCEEFLGLQTKTAFEPCKVEDGFERFSNLLTRYTVISKISFEGVTVIHPSIAQCCLKELSASHGVTKAEITNLLLTTDLFYEYALGKQKLMQDVHNMLVRRQYLAEAENSLFSPLIQCIMKETPGMEEIILQNAAKCYRKDAVIFQLLARYYYIKKSDFTTAMNWAKKAKDLSKDNSYICDTVSQVLVRQLKHAVHKDKDDPIKPESLQEYLTLAKSAGEACKETQQTANIEAMTRLQRLKDYNTNNTAGHLGELQTAAMVIQILQKTPLFNCLGQVLSGKITFEDLPRKNPELKQYYHVLQKHKSYLIQLKDTMKNHFYFLDKFFVNLVPFFAEKDKQKELTKPKVSRYFQQYTNLFCKINWSEVVNNEHMNLMVKTEQTRQCLERNKGDSYTGLLGYLYENNSASALEEIIQQYDFILKLKEARLMDRVNFIYANVILANINPESQFIMPYQDLRNLLLQIIDHPTPFSEILPLHYITVLLLRKEEDCVLPTFVSQMKLSYVKDLRPVSNGKRAAFHFYLGKDEGYGGLISHRDINNCLGSEQNISTKWDDEKIWKQLRGCEKLYRVSGKICGGFIRVANVKVEPMFRSQLHKEYGTRVTFFIGFSMNGPIALDIDFES</sequence>
<proteinExistence type="predicted"/>
<evidence type="ECO:0000259" key="2">
    <source>
        <dbReference type="PROSITE" id="PS50105"/>
    </source>
</evidence>
<evidence type="ECO:0000313" key="4">
    <source>
        <dbReference type="Proteomes" id="UP000579812"/>
    </source>
</evidence>
<name>A0A7J6DAY7_9TELE</name>
<dbReference type="PROSITE" id="PS50105">
    <property type="entry name" value="SAM_DOMAIN"/>
    <property type="match status" value="1"/>
</dbReference>
<dbReference type="Gene3D" id="1.10.150.50">
    <property type="entry name" value="Transcription Factor, Ets-1"/>
    <property type="match status" value="1"/>
</dbReference>
<comment type="caution">
    <text evidence="3">The sequence shown here is derived from an EMBL/GenBank/DDBJ whole genome shotgun (WGS) entry which is preliminary data.</text>
</comment>
<dbReference type="InterPro" id="IPR001660">
    <property type="entry name" value="SAM"/>
</dbReference>
<dbReference type="GO" id="GO:0005737">
    <property type="term" value="C:cytoplasm"/>
    <property type="evidence" value="ECO:0007669"/>
    <property type="project" value="TreeGrafter"/>
</dbReference>
<organism evidence="3 4">
    <name type="scientific">Onychostoma macrolepis</name>
    <dbReference type="NCBI Taxonomy" id="369639"/>
    <lineage>
        <taxon>Eukaryota</taxon>
        <taxon>Metazoa</taxon>
        <taxon>Chordata</taxon>
        <taxon>Craniata</taxon>
        <taxon>Vertebrata</taxon>
        <taxon>Euteleostomi</taxon>
        <taxon>Actinopterygii</taxon>
        <taxon>Neopterygii</taxon>
        <taxon>Teleostei</taxon>
        <taxon>Ostariophysi</taxon>
        <taxon>Cypriniformes</taxon>
        <taxon>Cyprinidae</taxon>
        <taxon>Acrossocheilinae</taxon>
        <taxon>Onychostoma</taxon>
    </lineage>
</organism>
<dbReference type="PANTHER" id="PTHR16155:SF20">
    <property type="entry name" value="STERILE ALPHA MOTIF DOMAIN-CONTAINING PROTEIN 9-LIKE"/>
    <property type="match status" value="1"/>
</dbReference>
<accession>A0A7J6DAY7</accession>
<evidence type="ECO:0000313" key="3">
    <source>
        <dbReference type="EMBL" id="KAF4116412.1"/>
    </source>
</evidence>
<keyword evidence="4" id="KW-1185">Reference proteome</keyword>
<dbReference type="Proteomes" id="UP000579812">
    <property type="component" value="Unassembled WGS sequence"/>
</dbReference>